<evidence type="ECO:0000313" key="3">
    <source>
        <dbReference type="Proteomes" id="UP000682111"/>
    </source>
</evidence>
<evidence type="ECO:0000256" key="1">
    <source>
        <dbReference type="SAM" id="SignalP"/>
    </source>
</evidence>
<keyword evidence="1" id="KW-0732">Signal</keyword>
<dbReference type="PROSITE" id="PS51257">
    <property type="entry name" value="PROKAR_LIPOPROTEIN"/>
    <property type="match status" value="1"/>
</dbReference>
<reference evidence="2" key="1">
    <citation type="submission" date="2021-03" db="EMBL/GenBank/DDBJ databases">
        <title>Antimicrobial resistance genes in bacteria isolated from Japanese honey, and their potential for conferring macrolide and lincosamide resistance in the American foulbrood pathogen Paenibacillus larvae.</title>
        <authorList>
            <person name="Okamoto M."/>
            <person name="Kumagai M."/>
            <person name="Kanamori H."/>
            <person name="Takamatsu D."/>
        </authorList>
    </citation>
    <scope>NUCLEOTIDE SEQUENCE</scope>
    <source>
        <strain evidence="2">J27TS8</strain>
    </source>
</reference>
<evidence type="ECO:0008006" key="4">
    <source>
        <dbReference type="Google" id="ProtNLM"/>
    </source>
</evidence>
<dbReference type="OrthoDB" id="2450230at2"/>
<feature type="signal peptide" evidence="1">
    <location>
        <begin position="1"/>
        <end position="25"/>
    </location>
</feature>
<name>A0A919WE07_9BACI</name>
<dbReference type="AlphaFoldDB" id="A0A919WE07"/>
<dbReference type="EMBL" id="BORC01000001">
    <property type="protein sequence ID" value="GIN60084.1"/>
    <property type="molecule type" value="Genomic_DNA"/>
</dbReference>
<feature type="chain" id="PRO_5037553008" description="Lipoprotein" evidence="1">
    <location>
        <begin position="26"/>
        <end position="169"/>
    </location>
</feature>
<accession>A0A919WE07</accession>
<evidence type="ECO:0000313" key="2">
    <source>
        <dbReference type="EMBL" id="GIN60084.1"/>
    </source>
</evidence>
<comment type="caution">
    <text evidence="2">The sequence shown here is derived from an EMBL/GenBank/DDBJ whole genome shotgun (WGS) entry which is preliminary data.</text>
</comment>
<sequence length="169" mass="18950">MKNHDKALLLFVMALIFLAGCSASFEEEQTKASEAVEEAFKGAANKRNQENKEIQYHLPFGFEVKEESANNIILKNGAKTYILFYNLQEDASSEVVLNATLQQKEFDLDERFTEEGKLGYLLVKRLNEKENEVTVGIGGVKITSEVKTKNLAAEAEAMMHIANSVHFKS</sequence>
<organism evidence="2 3">
    <name type="scientific">Robertmurraya siralis</name>
    <dbReference type="NCBI Taxonomy" id="77777"/>
    <lineage>
        <taxon>Bacteria</taxon>
        <taxon>Bacillati</taxon>
        <taxon>Bacillota</taxon>
        <taxon>Bacilli</taxon>
        <taxon>Bacillales</taxon>
        <taxon>Bacillaceae</taxon>
        <taxon>Robertmurraya</taxon>
    </lineage>
</organism>
<dbReference type="Proteomes" id="UP000682111">
    <property type="component" value="Unassembled WGS sequence"/>
</dbReference>
<dbReference type="RefSeq" id="WP_095312741.1">
    <property type="nucleotide sequence ID" value="NZ_BORC01000001.1"/>
</dbReference>
<gene>
    <name evidence="2" type="ORF">J27TS8_00770</name>
</gene>
<protein>
    <recommendedName>
        <fullName evidence="4">Lipoprotein</fullName>
    </recommendedName>
</protein>
<keyword evidence="3" id="KW-1185">Reference proteome</keyword>
<proteinExistence type="predicted"/>